<dbReference type="SUPFAM" id="SSF53756">
    <property type="entry name" value="UDP-Glycosyltransferase/glycogen phosphorylase"/>
    <property type="match status" value="1"/>
</dbReference>
<dbReference type="GO" id="GO:0016740">
    <property type="term" value="F:transferase activity"/>
    <property type="evidence" value="ECO:0007669"/>
    <property type="project" value="UniProtKB-KW"/>
</dbReference>
<dbReference type="Pfam" id="PF13692">
    <property type="entry name" value="Glyco_trans_1_4"/>
    <property type="match status" value="1"/>
</dbReference>
<evidence type="ECO:0000313" key="1">
    <source>
        <dbReference type="EMBL" id="SOD93146.1"/>
    </source>
</evidence>
<proteinExistence type="predicted"/>
<keyword evidence="2" id="KW-1185">Reference proteome</keyword>
<dbReference type="OrthoDB" id="9816564at2"/>
<sequence length="407" mass="46599">MQDRNFIICISQTSWEGVFQKTIVQLMTELAPRHQVLFVDYQYTLKDWIMGLLGRVEVPLRESIRLRNPLTRKTLANGAQLYLWTPPVSLPVNWMPNRWHDRVMKWNVKRMLNSLRKVIPQIDTQPPLVVNAFNPVWGLPMLGQLNEKATIYYCFDEITIESWIARHGGRCEQEYLPKVDAVVTTSVTLRSAKSRLQPRAFCVKNGANYDLFSQARQLALNTDRSRLTVGYLGTSDNRIDLDLVEYCLRALPQVTFQFIGRITDEVVTQRLGGYPNVEFIKPVPPAELVPLLARLHVGIIPFTCNEHTYTIYPLKINEYLAAGIPVVSTRFSILDDFDQVVDFANEPAAFVDALKEALAGVSDERVEEFIETAASNSWVHRAEEFEDIMQQVFDAKLSEHVTPVEQD</sequence>
<organism evidence="1 2">
    <name type="scientific">Spirosoma fluviale</name>
    <dbReference type="NCBI Taxonomy" id="1597977"/>
    <lineage>
        <taxon>Bacteria</taxon>
        <taxon>Pseudomonadati</taxon>
        <taxon>Bacteroidota</taxon>
        <taxon>Cytophagia</taxon>
        <taxon>Cytophagales</taxon>
        <taxon>Cytophagaceae</taxon>
        <taxon>Spirosoma</taxon>
    </lineage>
</organism>
<dbReference type="Gene3D" id="3.40.50.2000">
    <property type="entry name" value="Glycogen Phosphorylase B"/>
    <property type="match status" value="1"/>
</dbReference>
<name>A0A286GD27_9BACT</name>
<accession>A0A286GD27</accession>
<dbReference type="AlphaFoldDB" id="A0A286GD27"/>
<dbReference type="Proteomes" id="UP000219452">
    <property type="component" value="Unassembled WGS sequence"/>
</dbReference>
<dbReference type="RefSeq" id="WP_097128287.1">
    <property type="nucleotide sequence ID" value="NZ_OCNH01000003.1"/>
</dbReference>
<gene>
    <name evidence="1" type="ORF">SAMN06269250_4379</name>
</gene>
<reference evidence="2" key="1">
    <citation type="submission" date="2017-09" db="EMBL/GenBank/DDBJ databases">
        <authorList>
            <person name="Varghese N."/>
            <person name="Submissions S."/>
        </authorList>
    </citation>
    <scope>NUCLEOTIDE SEQUENCE [LARGE SCALE GENOMIC DNA]</scope>
    <source>
        <strain evidence="2">DSM 29961</strain>
    </source>
</reference>
<keyword evidence="1" id="KW-0808">Transferase</keyword>
<evidence type="ECO:0000313" key="2">
    <source>
        <dbReference type="Proteomes" id="UP000219452"/>
    </source>
</evidence>
<dbReference type="EMBL" id="OCNH01000003">
    <property type="protein sequence ID" value="SOD93146.1"/>
    <property type="molecule type" value="Genomic_DNA"/>
</dbReference>
<protein>
    <submittedName>
        <fullName evidence="1">Glycosyl transferases group 1</fullName>
    </submittedName>
</protein>